<protein>
    <submittedName>
        <fullName evidence="1">Uncharacterized protein</fullName>
    </submittedName>
</protein>
<organism evidence="1 2">
    <name type="scientific">Protopolystoma xenopodis</name>
    <dbReference type="NCBI Taxonomy" id="117903"/>
    <lineage>
        <taxon>Eukaryota</taxon>
        <taxon>Metazoa</taxon>
        <taxon>Spiralia</taxon>
        <taxon>Lophotrochozoa</taxon>
        <taxon>Platyhelminthes</taxon>
        <taxon>Monogenea</taxon>
        <taxon>Polyopisthocotylea</taxon>
        <taxon>Polystomatidea</taxon>
        <taxon>Polystomatidae</taxon>
        <taxon>Protopolystoma</taxon>
    </lineage>
</organism>
<keyword evidence="2" id="KW-1185">Reference proteome</keyword>
<dbReference type="EMBL" id="CAAALY010014057">
    <property type="protein sequence ID" value="VEL12192.1"/>
    <property type="molecule type" value="Genomic_DNA"/>
</dbReference>
<evidence type="ECO:0000313" key="2">
    <source>
        <dbReference type="Proteomes" id="UP000784294"/>
    </source>
</evidence>
<accession>A0A3S5CDJ6</accession>
<dbReference type="AlphaFoldDB" id="A0A3S5CDJ6"/>
<sequence length="184" mass="19470">MEVSSTAGSRERRRRHAKTLRLRAGVGLGWVGWGGWDGFRFVTVFADGAGELEARWRRAGGGCVSSGRPAAGACEAVRTRGASGSSRRVAVPDGAGCGSEWSTARNCPLARPGRVRVRVRGVRAGGQKACHPGRLECEQEVPVQLSANQLACVKPTTSGEKTASQIGRYCCTTLQAGLMERNDA</sequence>
<comment type="caution">
    <text evidence="1">The sequence shown here is derived from an EMBL/GenBank/DDBJ whole genome shotgun (WGS) entry which is preliminary data.</text>
</comment>
<name>A0A3S5CDJ6_9PLAT</name>
<proteinExistence type="predicted"/>
<evidence type="ECO:0000313" key="1">
    <source>
        <dbReference type="EMBL" id="VEL12192.1"/>
    </source>
</evidence>
<gene>
    <name evidence="1" type="ORF">PXEA_LOCUS5632</name>
</gene>
<reference evidence="1" key="1">
    <citation type="submission" date="2018-11" db="EMBL/GenBank/DDBJ databases">
        <authorList>
            <consortium name="Pathogen Informatics"/>
        </authorList>
    </citation>
    <scope>NUCLEOTIDE SEQUENCE</scope>
</reference>
<dbReference type="Proteomes" id="UP000784294">
    <property type="component" value="Unassembled WGS sequence"/>
</dbReference>